<dbReference type="Proteomes" id="UP000440578">
    <property type="component" value="Unassembled WGS sequence"/>
</dbReference>
<dbReference type="EMBL" id="VIIS01000556">
    <property type="protein sequence ID" value="KAF0307612.1"/>
    <property type="molecule type" value="Genomic_DNA"/>
</dbReference>
<sequence length="156" mass="16894">MYVVLAVLGTAAAMEIRKAEDQKAEDAHPYPRPSFPLTYPSSRVPFVADAGYHAPAVYSAGYSPLAYNGFYNGVYHGYTAPVVHSLKKRDVSDAEGQQADEATYVSTYAAHPYSPLTYTAGYPYRAVTYSGLSMRPPAYSSRAPLVYATPLAPKAP</sequence>
<reference evidence="1 2" key="1">
    <citation type="submission" date="2019-07" db="EMBL/GenBank/DDBJ databases">
        <title>Draft genome assembly of a fouling barnacle, Amphibalanus amphitrite (Darwin, 1854): The first reference genome for Thecostraca.</title>
        <authorList>
            <person name="Kim W."/>
        </authorList>
    </citation>
    <scope>NUCLEOTIDE SEQUENCE [LARGE SCALE GENOMIC DNA]</scope>
    <source>
        <strain evidence="1">SNU_AA5</strain>
        <tissue evidence="1">Soma without cirri and trophi</tissue>
    </source>
</reference>
<gene>
    <name evidence="1" type="ORF">FJT64_021072</name>
</gene>
<dbReference type="AlphaFoldDB" id="A0A6A4WZI4"/>
<organism evidence="1 2">
    <name type="scientific">Amphibalanus amphitrite</name>
    <name type="common">Striped barnacle</name>
    <name type="synonym">Balanus amphitrite</name>
    <dbReference type="NCBI Taxonomy" id="1232801"/>
    <lineage>
        <taxon>Eukaryota</taxon>
        <taxon>Metazoa</taxon>
        <taxon>Ecdysozoa</taxon>
        <taxon>Arthropoda</taxon>
        <taxon>Crustacea</taxon>
        <taxon>Multicrustacea</taxon>
        <taxon>Cirripedia</taxon>
        <taxon>Thoracica</taxon>
        <taxon>Thoracicalcarea</taxon>
        <taxon>Balanomorpha</taxon>
        <taxon>Balanoidea</taxon>
        <taxon>Balanidae</taxon>
        <taxon>Amphibalaninae</taxon>
        <taxon>Amphibalanus</taxon>
    </lineage>
</organism>
<name>A0A6A4WZI4_AMPAM</name>
<proteinExistence type="predicted"/>
<protein>
    <submittedName>
        <fullName evidence="1">Uncharacterized protein</fullName>
    </submittedName>
</protein>
<dbReference type="OrthoDB" id="6399616at2759"/>
<evidence type="ECO:0000313" key="2">
    <source>
        <dbReference type="Proteomes" id="UP000440578"/>
    </source>
</evidence>
<evidence type="ECO:0000313" key="1">
    <source>
        <dbReference type="EMBL" id="KAF0307612.1"/>
    </source>
</evidence>
<keyword evidence="2" id="KW-1185">Reference proteome</keyword>
<accession>A0A6A4WZI4</accession>
<comment type="caution">
    <text evidence="1">The sequence shown here is derived from an EMBL/GenBank/DDBJ whole genome shotgun (WGS) entry which is preliminary data.</text>
</comment>